<dbReference type="PROSITE" id="PS51903">
    <property type="entry name" value="CLP_R"/>
    <property type="match status" value="1"/>
</dbReference>
<protein>
    <submittedName>
        <fullName evidence="3">Clp amino terminal domain-containing protein, pathogenicity island component</fullName>
    </submittedName>
</protein>
<accession>A0A1N6HU15</accession>
<dbReference type="AlphaFoldDB" id="A0A1N6HU15"/>
<name>A0A1N6HU15_9MICO</name>
<reference evidence="4" key="1">
    <citation type="submission" date="2016-11" db="EMBL/GenBank/DDBJ databases">
        <authorList>
            <person name="Varghese N."/>
            <person name="Submissions S."/>
        </authorList>
    </citation>
    <scope>NUCLEOTIDE SEQUENCE [LARGE SCALE GENOMIC DNA]</scope>
    <source>
        <strain evidence="4">DSM 8595</strain>
    </source>
</reference>
<proteinExistence type="predicted"/>
<keyword evidence="1" id="KW-0677">Repeat</keyword>
<dbReference type="Gene3D" id="1.10.1780.10">
    <property type="entry name" value="Clp, N-terminal domain"/>
    <property type="match status" value="1"/>
</dbReference>
<sequence>MPDRLEDDALDPTLKQVIINSIDEAIDRGASSVEAEHLLLAISAGHDVAGRTLAEFGLDHDGVDAALRGERERSLRAAGIEPVAEERLVATRKSRPTWGATVREALRRADFKTHRKRGRAERERLAVADALVGILRADLGTVPRALAYAGVDRAALIDALERA</sequence>
<feature type="domain" description="Clp R" evidence="2">
    <location>
        <begin position="1"/>
        <end position="75"/>
    </location>
</feature>
<dbReference type="SUPFAM" id="SSF81923">
    <property type="entry name" value="Double Clp-N motif"/>
    <property type="match status" value="1"/>
</dbReference>
<evidence type="ECO:0000313" key="4">
    <source>
        <dbReference type="Proteomes" id="UP000184699"/>
    </source>
</evidence>
<evidence type="ECO:0000313" key="3">
    <source>
        <dbReference type="EMBL" id="SIO23261.1"/>
    </source>
</evidence>
<dbReference type="EMBL" id="FSRJ01000004">
    <property type="protein sequence ID" value="SIO23261.1"/>
    <property type="molecule type" value="Genomic_DNA"/>
</dbReference>
<dbReference type="RefSeq" id="WP_074261564.1">
    <property type="nucleotide sequence ID" value="NZ_FSRJ01000004.1"/>
</dbReference>
<dbReference type="Pfam" id="PF02861">
    <property type="entry name" value="Clp_N"/>
    <property type="match status" value="1"/>
</dbReference>
<dbReference type="Proteomes" id="UP000184699">
    <property type="component" value="Unassembled WGS sequence"/>
</dbReference>
<dbReference type="OrthoDB" id="3532497at2"/>
<gene>
    <name evidence="3" type="ORF">SAMN05443544_3504</name>
</gene>
<keyword evidence="4" id="KW-1185">Reference proteome</keyword>
<dbReference type="STRING" id="232089.SAMN05443544_3504"/>
<evidence type="ECO:0000259" key="2">
    <source>
        <dbReference type="PROSITE" id="PS51903"/>
    </source>
</evidence>
<evidence type="ECO:0000256" key="1">
    <source>
        <dbReference type="PROSITE-ProRule" id="PRU01251"/>
    </source>
</evidence>
<dbReference type="InterPro" id="IPR004176">
    <property type="entry name" value="Clp_R_N"/>
</dbReference>
<dbReference type="InterPro" id="IPR036628">
    <property type="entry name" value="Clp_N_dom_sf"/>
</dbReference>
<organism evidence="3 4">
    <name type="scientific">Agromyces cerinus subsp. cerinus</name>
    <dbReference type="NCBI Taxonomy" id="232089"/>
    <lineage>
        <taxon>Bacteria</taxon>
        <taxon>Bacillati</taxon>
        <taxon>Actinomycetota</taxon>
        <taxon>Actinomycetes</taxon>
        <taxon>Micrococcales</taxon>
        <taxon>Microbacteriaceae</taxon>
        <taxon>Agromyces</taxon>
    </lineage>
</organism>